<evidence type="ECO:0000313" key="3">
    <source>
        <dbReference type="EMBL" id="TKB56773.1"/>
    </source>
</evidence>
<feature type="region of interest" description="Disordered" evidence="1">
    <location>
        <begin position="118"/>
        <end position="149"/>
    </location>
</feature>
<organism evidence="3 4">
    <name type="scientific">Ferrimonas aestuarii</name>
    <dbReference type="NCBI Taxonomy" id="2569539"/>
    <lineage>
        <taxon>Bacteria</taxon>
        <taxon>Pseudomonadati</taxon>
        <taxon>Pseudomonadota</taxon>
        <taxon>Gammaproteobacteria</taxon>
        <taxon>Alteromonadales</taxon>
        <taxon>Ferrimonadaceae</taxon>
        <taxon>Ferrimonas</taxon>
    </lineage>
</organism>
<proteinExistence type="predicted"/>
<feature type="compositionally biased region" description="Basic and acidic residues" evidence="1">
    <location>
        <begin position="140"/>
        <end position="149"/>
    </location>
</feature>
<reference evidence="3 4" key="1">
    <citation type="submission" date="2019-04" db="EMBL/GenBank/DDBJ databases">
        <authorList>
            <person name="Hwang J.C."/>
        </authorList>
    </citation>
    <scope>NUCLEOTIDE SEQUENCE [LARGE SCALE GENOMIC DNA]</scope>
    <source>
        <strain evidence="3 4">IMCC35002</strain>
    </source>
</reference>
<dbReference type="Proteomes" id="UP000305675">
    <property type="component" value="Unassembled WGS sequence"/>
</dbReference>
<name>A0A4U1BQ48_9GAMM</name>
<evidence type="ECO:0000256" key="1">
    <source>
        <dbReference type="SAM" id="MobiDB-lite"/>
    </source>
</evidence>
<dbReference type="Pfam" id="PF16537">
    <property type="entry name" value="T2SSB"/>
    <property type="match status" value="1"/>
</dbReference>
<feature type="region of interest" description="Disordered" evidence="1">
    <location>
        <begin position="168"/>
        <end position="191"/>
    </location>
</feature>
<gene>
    <name evidence="3" type="ORF">FCL42_06475</name>
</gene>
<feature type="compositionally biased region" description="Low complexity" evidence="1">
    <location>
        <begin position="172"/>
        <end position="184"/>
    </location>
</feature>
<protein>
    <recommendedName>
        <fullName evidence="2">Type II secretion system protein GspB C-terminal domain-containing protein</fullName>
    </recommendedName>
</protein>
<accession>A0A4U1BQ48</accession>
<dbReference type="OrthoDB" id="5432325at2"/>
<keyword evidence="4" id="KW-1185">Reference proteome</keyword>
<feature type="domain" description="Type II secretion system protein GspB C-terminal" evidence="2">
    <location>
        <begin position="279"/>
        <end position="336"/>
    </location>
</feature>
<dbReference type="RefSeq" id="WP_136862577.1">
    <property type="nucleotide sequence ID" value="NZ_SWCJ01000003.1"/>
</dbReference>
<dbReference type="AlphaFoldDB" id="A0A4U1BQ48"/>
<dbReference type="EMBL" id="SWCJ01000003">
    <property type="protein sequence ID" value="TKB56773.1"/>
    <property type="molecule type" value="Genomic_DNA"/>
</dbReference>
<dbReference type="InterPro" id="IPR032389">
    <property type="entry name" value="GspB_C"/>
</dbReference>
<sequence>MSFLLDAVGREKQAQGQLDVTAHSPVAPKPRSVLSLYGHFSWPIVTAAIVAAGAYAWQTRPLPEQPPVVAAIADVTVTDTVDMPMPVAFIAPKPEPKPMPKAAEPEPKEYVYYPESTTPVREAPAKPQPQPAQKVAQAKPKVETETRIDEQKLADNALLAAFRAAVQDTDYQQQAQPQRQPQQQSKPEPAEMTPQELMNLNLADYNSGDYRSPEPEPMSAEAQAQAMEMSAEQLLAQATVNSVTAQGQAQPAAQSAPDLFAGIAPELSEMPLEFRKSMPDINITAHVYSSENDSRWLRANGREAQEGDLIAPGVKVKEIQPNAVVLEKEGQAFTVPPLGQL</sequence>
<evidence type="ECO:0000259" key="2">
    <source>
        <dbReference type="Pfam" id="PF16537"/>
    </source>
</evidence>
<evidence type="ECO:0000313" key="4">
    <source>
        <dbReference type="Proteomes" id="UP000305675"/>
    </source>
</evidence>
<comment type="caution">
    <text evidence="3">The sequence shown here is derived from an EMBL/GenBank/DDBJ whole genome shotgun (WGS) entry which is preliminary data.</text>
</comment>
<dbReference type="GO" id="GO:0015627">
    <property type="term" value="C:type II protein secretion system complex"/>
    <property type="evidence" value="ECO:0007669"/>
    <property type="project" value="InterPro"/>
</dbReference>